<dbReference type="EMBL" id="WMIF01000004">
    <property type="protein sequence ID" value="MTH33759.1"/>
    <property type="molecule type" value="Genomic_DNA"/>
</dbReference>
<dbReference type="GO" id="GO:0009416">
    <property type="term" value="P:response to light stimulus"/>
    <property type="evidence" value="ECO:0007669"/>
    <property type="project" value="TreeGrafter"/>
</dbReference>
<feature type="site" description="Electron transfer via tryptophanyl radical" evidence="5">
    <location>
        <position position="307"/>
    </location>
</feature>
<dbReference type="AlphaFoldDB" id="A0A844GYP6"/>
<dbReference type="InterPro" id="IPR005101">
    <property type="entry name" value="Cryptochr/Photolyase_FAD-bd"/>
</dbReference>
<dbReference type="PANTHER" id="PTHR11455:SF9">
    <property type="entry name" value="CRYPTOCHROME CIRCADIAN CLOCK 5 ISOFORM X1"/>
    <property type="match status" value="1"/>
</dbReference>
<dbReference type="SUPFAM" id="SSF52425">
    <property type="entry name" value="Cryptochrome/photolyase, N-terminal domain"/>
    <property type="match status" value="1"/>
</dbReference>
<dbReference type="InterPro" id="IPR002081">
    <property type="entry name" value="Cryptochrome/DNA_photolyase_1"/>
</dbReference>
<dbReference type="PRINTS" id="PR00147">
    <property type="entry name" value="DNAPHOTLYASE"/>
</dbReference>
<keyword evidence="9" id="KW-1185">Reference proteome</keyword>
<dbReference type="GO" id="GO:0071949">
    <property type="term" value="F:FAD binding"/>
    <property type="evidence" value="ECO:0007669"/>
    <property type="project" value="TreeGrafter"/>
</dbReference>
<evidence type="ECO:0000259" key="7">
    <source>
        <dbReference type="PROSITE" id="PS51645"/>
    </source>
</evidence>
<name>A0A844GYP6_9RHOB</name>
<dbReference type="InterPro" id="IPR036155">
    <property type="entry name" value="Crypto/Photolyase_N_sf"/>
</dbReference>
<dbReference type="InterPro" id="IPR036134">
    <property type="entry name" value="Crypto/Photolyase_FAD-like_sf"/>
</dbReference>
<evidence type="ECO:0000256" key="5">
    <source>
        <dbReference type="PIRSR" id="PIRSR602081-2"/>
    </source>
</evidence>
<protein>
    <submittedName>
        <fullName evidence="8">Deoxyribodipyrimidine photo-lyase</fullName>
    </submittedName>
</protein>
<dbReference type="PANTHER" id="PTHR11455">
    <property type="entry name" value="CRYPTOCHROME"/>
    <property type="match status" value="1"/>
</dbReference>
<feature type="binding site" evidence="4">
    <location>
        <begin position="373"/>
        <end position="375"/>
    </location>
    <ligand>
        <name>FAD</name>
        <dbReference type="ChEBI" id="CHEBI:57692"/>
    </ligand>
</feature>
<evidence type="ECO:0000256" key="3">
    <source>
        <dbReference type="ARBA" id="ARBA00022827"/>
    </source>
</evidence>
<evidence type="ECO:0000313" key="9">
    <source>
        <dbReference type="Proteomes" id="UP000442533"/>
    </source>
</evidence>
<feature type="domain" description="Photolyase/cryptochrome alpha/beta" evidence="7">
    <location>
        <begin position="3"/>
        <end position="130"/>
    </location>
</feature>
<feature type="binding site" evidence="4">
    <location>
        <begin position="235"/>
        <end position="239"/>
    </location>
    <ligand>
        <name>FAD</name>
        <dbReference type="ChEBI" id="CHEBI:57692"/>
    </ligand>
</feature>
<keyword evidence="6" id="KW-0157">Chromophore</keyword>
<comment type="caution">
    <text evidence="8">The sequence shown here is derived from an EMBL/GenBank/DDBJ whole genome shotgun (WGS) entry which is preliminary data.</text>
</comment>
<evidence type="ECO:0000256" key="6">
    <source>
        <dbReference type="RuleBase" id="RU004182"/>
    </source>
</evidence>
<sequence length="477" mass="53821">MTVPGILWLTRDFRFKDNPALLAAIKQGPLLPVFFIDRLLMAQGAASRWRLERALYSFDAELRRRTGGAGVIILRGEPDLLLGELADRTGARQVHQSDWPAPDMRSLQDRVRAALQRHGNELVLHPGHLLVHPQLVRTQEGGCYRVFTPFARALRFVGPDRPAREAPGQIRPYRVTEGADPAGLDLAPDLHRGRSVLERFALTAGEAAAHDRLDAFLDGISGYADNRDRPDIDATSGLSEHLAVGEISPRTIWTIARMRAEAEPARAADIEKFLSEVIWREFAWHLLLEFPHMATTAWREGWADFPWREANDDSRKWCRGETGMALVDAGLREMRVTGRMHNRVRMVVASWLTKHLLTDWRLGLSHFADSLTDWDPASNAMNWQWVAGCGPDAAPYFRIFNPEKQAEQHDPEGRYRRRWLAGWMGTPSAEAQAYLESAPSPWKLSQVWNAGGAVTVKSGRELALQAYADFRTQQHEA</sequence>
<feature type="site" description="Electron transfer via tryptophanyl radical" evidence="5">
    <location>
        <position position="383"/>
    </location>
</feature>
<comment type="cofactor">
    <cofactor evidence="4">
        <name>FAD</name>
        <dbReference type="ChEBI" id="CHEBI:57692"/>
    </cofactor>
    <text evidence="4">Binds 1 FAD per subunit.</text>
</comment>
<dbReference type="Gene3D" id="3.40.50.620">
    <property type="entry name" value="HUPs"/>
    <property type="match status" value="1"/>
</dbReference>
<organism evidence="8 9">
    <name type="scientific">Paracoccus limosus</name>
    <dbReference type="NCBI Taxonomy" id="913252"/>
    <lineage>
        <taxon>Bacteria</taxon>
        <taxon>Pseudomonadati</taxon>
        <taxon>Pseudomonadota</taxon>
        <taxon>Alphaproteobacteria</taxon>
        <taxon>Rhodobacterales</taxon>
        <taxon>Paracoccaceae</taxon>
        <taxon>Paracoccus</taxon>
    </lineage>
</organism>
<dbReference type="RefSeq" id="WP_155063323.1">
    <property type="nucleotide sequence ID" value="NZ_WMIF01000004.1"/>
</dbReference>
<keyword evidence="8" id="KW-0456">Lyase</keyword>
<feature type="binding site" evidence="4">
    <location>
        <position position="223"/>
    </location>
    <ligand>
        <name>FAD</name>
        <dbReference type="ChEBI" id="CHEBI:57692"/>
    </ligand>
</feature>
<feature type="site" description="Electron transfer via tryptophanyl radical" evidence="5">
    <location>
        <position position="360"/>
    </location>
</feature>
<dbReference type="Gene3D" id="1.25.40.80">
    <property type="match status" value="1"/>
</dbReference>
<dbReference type="Pfam" id="PF00875">
    <property type="entry name" value="DNA_photolyase"/>
    <property type="match status" value="1"/>
</dbReference>
<dbReference type="OrthoDB" id="9772484at2"/>
<comment type="similarity">
    <text evidence="6">Belongs to the DNA photolyase family.</text>
</comment>
<reference evidence="8 9" key="1">
    <citation type="submission" date="2019-11" db="EMBL/GenBank/DDBJ databases">
        <authorList>
            <person name="Dong K."/>
        </authorList>
    </citation>
    <scope>NUCLEOTIDE SEQUENCE [LARGE SCALE GENOMIC DNA]</scope>
    <source>
        <strain evidence="8 9">JCM 17370</strain>
    </source>
</reference>
<dbReference type="InterPro" id="IPR014729">
    <property type="entry name" value="Rossmann-like_a/b/a_fold"/>
</dbReference>
<gene>
    <name evidence="8" type="ORF">GL279_04030</name>
</gene>
<dbReference type="SUPFAM" id="SSF48173">
    <property type="entry name" value="Cryptochrome/photolyase FAD-binding domain"/>
    <property type="match status" value="1"/>
</dbReference>
<keyword evidence="3 4" id="KW-0274">FAD</keyword>
<dbReference type="Proteomes" id="UP000442533">
    <property type="component" value="Unassembled WGS sequence"/>
</dbReference>
<accession>A0A844GYP6</accession>
<dbReference type="PROSITE" id="PS51645">
    <property type="entry name" value="PHR_CRY_ALPHA_BETA"/>
    <property type="match status" value="1"/>
</dbReference>
<evidence type="ECO:0000256" key="4">
    <source>
        <dbReference type="PIRSR" id="PIRSR602081-1"/>
    </source>
</evidence>
<feature type="binding site" evidence="4">
    <location>
        <position position="273"/>
    </location>
    <ligand>
        <name>FAD</name>
        <dbReference type="ChEBI" id="CHEBI:57692"/>
    </ligand>
</feature>
<keyword evidence="2 4" id="KW-0285">Flavoprotein</keyword>
<comment type="cofactor">
    <cofactor evidence="1">
        <name>(6R)-5,10-methylene-5,6,7,8-tetrahydrofolate</name>
        <dbReference type="ChEBI" id="CHEBI:15636"/>
    </cofactor>
</comment>
<evidence type="ECO:0000256" key="2">
    <source>
        <dbReference type="ARBA" id="ARBA00022630"/>
    </source>
</evidence>
<dbReference type="GO" id="GO:0003677">
    <property type="term" value="F:DNA binding"/>
    <property type="evidence" value="ECO:0007669"/>
    <property type="project" value="TreeGrafter"/>
</dbReference>
<dbReference type="GO" id="GO:0003904">
    <property type="term" value="F:deoxyribodipyrimidine photo-lyase activity"/>
    <property type="evidence" value="ECO:0007669"/>
    <property type="project" value="TreeGrafter"/>
</dbReference>
<evidence type="ECO:0000256" key="1">
    <source>
        <dbReference type="ARBA" id="ARBA00001932"/>
    </source>
</evidence>
<dbReference type="Pfam" id="PF03441">
    <property type="entry name" value="FAD_binding_7"/>
    <property type="match status" value="1"/>
</dbReference>
<dbReference type="Gene3D" id="1.10.579.10">
    <property type="entry name" value="DNA Cyclobutane Dipyrimidine Photolyase, subunit A, domain 3"/>
    <property type="match status" value="1"/>
</dbReference>
<evidence type="ECO:0000313" key="8">
    <source>
        <dbReference type="EMBL" id="MTH33759.1"/>
    </source>
</evidence>
<dbReference type="InterPro" id="IPR006050">
    <property type="entry name" value="DNA_photolyase_N"/>
</dbReference>
<proteinExistence type="inferred from homology"/>